<dbReference type="Proteomes" id="UP000728185">
    <property type="component" value="Unassembled WGS sequence"/>
</dbReference>
<name>A0A8E0RZD0_9TREM</name>
<reference evidence="2" key="1">
    <citation type="submission" date="2019-05" db="EMBL/GenBank/DDBJ databases">
        <title>Annotation for the trematode Fasciolopsis buski.</title>
        <authorList>
            <person name="Choi Y.-J."/>
        </authorList>
    </citation>
    <scope>NUCLEOTIDE SEQUENCE</scope>
    <source>
        <strain evidence="2">HT</strain>
        <tissue evidence="2">Whole worm</tissue>
    </source>
</reference>
<sequence length="310" mass="35607">WRQQSRAGSGQLVYSVCESLQPRKGDIPWLSDSRHSKEAVKRRSVEKEPNFARDNLADSVHKVRTNWTNLQRSTRTTDDTTEYWLFSPIFDSDQILSVHVHIGYQMQGCSHETSGTIDRGSKKVAKCREEFDVMIRQFDRWENLSLLEQNFKKIDRTTSGHDGQPVTTYDANDLVRIMHATFRPTARRFQLALRDTGACILVDHVILYYLHCPQIEVNLMQLPQTHAGHNAEIRFVPGTCVTGAMYLLNPDKQSDRHSRFQAPGAFCMVNGKWHLEDDEFQCLCEPGFELGQKGITCERELFDLDVGICI</sequence>
<evidence type="ECO:0000313" key="2">
    <source>
        <dbReference type="EMBL" id="KAA0197064.1"/>
    </source>
</evidence>
<evidence type="ECO:0000313" key="3">
    <source>
        <dbReference type="Proteomes" id="UP000728185"/>
    </source>
</evidence>
<dbReference type="InterPro" id="IPR008979">
    <property type="entry name" value="Galactose-bd-like_sf"/>
</dbReference>
<keyword evidence="3" id="KW-1185">Reference proteome</keyword>
<dbReference type="EMBL" id="LUCM01002645">
    <property type="protein sequence ID" value="KAA0197064.1"/>
    <property type="molecule type" value="Genomic_DNA"/>
</dbReference>
<protein>
    <recommendedName>
        <fullName evidence="1">Eph LBD domain-containing protein</fullName>
    </recommendedName>
</protein>
<dbReference type="Gene3D" id="2.60.120.260">
    <property type="entry name" value="Galactose-binding domain-like"/>
    <property type="match status" value="1"/>
</dbReference>
<dbReference type="AlphaFoldDB" id="A0A8E0RZD0"/>
<dbReference type="PROSITE" id="PS51550">
    <property type="entry name" value="EPH_LBD"/>
    <property type="match status" value="1"/>
</dbReference>
<dbReference type="Gene3D" id="2.60.40.1770">
    <property type="entry name" value="ephrin a2 ectodomain"/>
    <property type="match status" value="1"/>
</dbReference>
<organism evidence="2 3">
    <name type="scientific">Fasciolopsis buskii</name>
    <dbReference type="NCBI Taxonomy" id="27845"/>
    <lineage>
        <taxon>Eukaryota</taxon>
        <taxon>Metazoa</taxon>
        <taxon>Spiralia</taxon>
        <taxon>Lophotrochozoa</taxon>
        <taxon>Platyhelminthes</taxon>
        <taxon>Trematoda</taxon>
        <taxon>Digenea</taxon>
        <taxon>Plagiorchiida</taxon>
        <taxon>Echinostomata</taxon>
        <taxon>Echinostomatoidea</taxon>
        <taxon>Fasciolidae</taxon>
        <taxon>Fasciolopsis</taxon>
    </lineage>
</organism>
<accession>A0A8E0RZD0</accession>
<gene>
    <name evidence="2" type="ORF">FBUS_01006</name>
</gene>
<feature type="domain" description="Eph LBD" evidence="1">
    <location>
        <begin position="14"/>
        <end position="217"/>
    </location>
</feature>
<dbReference type="InterPro" id="IPR001090">
    <property type="entry name" value="Ephrin_rcpt_lig-bd_dom"/>
</dbReference>
<dbReference type="Pfam" id="PF01404">
    <property type="entry name" value="Ephrin_lbd"/>
    <property type="match status" value="1"/>
</dbReference>
<evidence type="ECO:0000259" key="1">
    <source>
        <dbReference type="PROSITE" id="PS51550"/>
    </source>
</evidence>
<dbReference type="SUPFAM" id="SSF49785">
    <property type="entry name" value="Galactose-binding domain-like"/>
    <property type="match status" value="1"/>
</dbReference>
<comment type="caution">
    <text evidence="2">The sequence shown here is derived from an EMBL/GenBank/DDBJ whole genome shotgun (WGS) entry which is preliminary data.</text>
</comment>
<feature type="non-terminal residue" evidence="2">
    <location>
        <position position="1"/>
    </location>
</feature>
<dbReference type="OrthoDB" id="4062651at2759"/>
<proteinExistence type="predicted"/>